<protein>
    <submittedName>
        <fullName evidence="1">Uncharacterized protein</fullName>
    </submittedName>
</protein>
<accession>A0ACB7T0P9</accession>
<dbReference type="Proteomes" id="UP000821845">
    <property type="component" value="Chromosome 11"/>
</dbReference>
<proteinExistence type="predicted"/>
<keyword evidence="2" id="KW-1185">Reference proteome</keyword>
<sequence length="373" mass="42452">MCSRTKNSAWRRRSERRKELDDFELSVLRQVVHDHFNKNEMPETVPSLSPATMHRMLRKIGFPFKKWSRNALLIEATDMVQWRRKYLRQIAELRRQGRPIFNTDEIGVEQANNGGPSVEKRQCVCFSRTGWAAWKRRGPRYETTSPPGAKSMARGRGRHIYTDGSYTSLSSGAAYVIMDGGVRIEAAERFKVLGATSAYCVELVAFSEAIAYVCRNRSSSPTYIYTDCLSLLQALKNPDSLDPRIDTIRRKICRAVRTQDVSWPHGPGDRTAPCTRRAIKAVSTRTSLISGRGTGANTAMTRSFKWAPDVRNIPQFFPPDKKLTTLLTGHARQVSILLLPIRPAARAAVPVRTDVRQYRPLFRSLHYDARPRR</sequence>
<name>A0ACB7T0P9_HYAAI</name>
<gene>
    <name evidence="1" type="ORF">HPB50_012755</name>
</gene>
<organism evidence="1 2">
    <name type="scientific">Hyalomma asiaticum</name>
    <name type="common">Tick</name>
    <dbReference type="NCBI Taxonomy" id="266040"/>
    <lineage>
        <taxon>Eukaryota</taxon>
        <taxon>Metazoa</taxon>
        <taxon>Ecdysozoa</taxon>
        <taxon>Arthropoda</taxon>
        <taxon>Chelicerata</taxon>
        <taxon>Arachnida</taxon>
        <taxon>Acari</taxon>
        <taxon>Parasitiformes</taxon>
        <taxon>Ixodida</taxon>
        <taxon>Ixodoidea</taxon>
        <taxon>Ixodidae</taxon>
        <taxon>Hyalomminae</taxon>
        <taxon>Hyalomma</taxon>
    </lineage>
</organism>
<dbReference type="EMBL" id="CM023491">
    <property type="protein sequence ID" value="KAH6941057.1"/>
    <property type="molecule type" value="Genomic_DNA"/>
</dbReference>
<evidence type="ECO:0000313" key="1">
    <source>
        <dbReference type="EMBL" id="KAH6941057.1"/>
    </source>
</evidence>
<evidence type="ECO:0000313" key="2">
    <source>
        <dbReference type="Proteomes" id="UP000821845"/>
    </source>
</evidence>
<reference evidence="1" key="1">
    <citation type="submission" date="2020-05" db="EMBL/GenBank/DDBJ databases">
        <title>Large-scale comparative analyses of tick genomes elucidate their genetic diversity and vector capacities.</title>
        <authorList>
            <person name="Jia N."/>
            <person name="Wang J."/>
            <person name="Shi W."/>
            <person name="Du L."/>
            <person name="Sun Y."/>
            <person name="Zhan W."/>
            <person name="Jiang J."/>
            <person name="Wang Q."/>
            <person name="Zhang B."/>
            <person name="Ji P."/>
            <person name="Sakyi L.B."/>
            <person name="Cui X."/>
            <person name="Yuan T."/>
            <person name="Jiang B."/>
            <person name="Yang W."/>
            <person name="Lam T.T.-Y."/>
            <person name="Chang Q."/>
            <person name="Ding S."/>
            <person name="Wang X."/>
            <person name="Zhu J."/>
            <person name="Ruan X."/>
            <person name="Zhao L."/>
            <person name="Wei J."/>
            <person name="Que T."/>
            <person name="Du C."/>
            <person name="Cheng J."/>
            <person name="Dai P."/>
            <person name="Han X."/>
            <person name="Huang E."/>
            <person name="Gao Y."/>
            <person name="Liu J."/>
            <person name="Shao H."/>
            <person name="Ye R."/>
            <person name="Li L."/>
            <person name="Wei W."/>
            <person name="Wang X."/>
            <person name="Wang C."/>
            <person name="Yang T."/>
            <person name="Huo Q."/>
            <person name="Li W."/>
            <person name="Guo W."/>
            <person name="Chen H."/>
            <person name="Zhou L."/>
            <person name="Ni X."/>
            <person name="Tian J."/>
            <person name="Zhou Y."/>
            <person name="Sheng Y."/>
            <person name="Liu T."/>
            <person name="Pan Y."/>
            <person name="Xia L."/>
            <person name="Li J."/>
            <person name="Zhao F."/>
            <person name="Cao W."/>
        </authorList>
    </citation>
    <scope>NUCLEOTIDE SEQUENCE</scope>
    <source>
        <strain evidence="1">Hyas-2018</strain>
    </source>
</reference>
<comment type="caution">
    <text evidence="1">The sequence shown here is derived from an EMBL/GenBank/DDBJ whole genome shotgun (WGS) entry which is preliminary data.</text>
</comment>